<feature type="domain" description="Alanine racemase C-terminal" evidence="8">
    <location>
        <begin position="242"/>
        <end position="369"/>
    </location>
</feature>
<keyword evidence="3 5" id="KW-0663">Pyridoxal phosphate</keyword>
<dbReference type="PANTHER" id="PTHR30511:SF0">
    <property type="entry name" value="ALANINE RACEMASE, CATABOLIC-RELATED"/>
    <property type="match status" value="1"/>
</dbReference>
<dbReference type="STRING" id="1413210.U472_00810"/>
<dbReference type="Pfam" id="PF00842">
    <property type="entry name" value="Ala_racemase_C"/>
    <property type="match status" value="1"/>
</dbReference>
<evidence type="ECO:0000313" key="10">
    <source>
        <dbReference type="Proteomes" id="UP000219573"/>
    </source>
</evidence>
<dbReference type="GO" id="GO:0030632">
    <property type="term" value="P:D-alanine biosynthetic process"/>
    <property type="evidence" value="ECO:0007669"/>
    <property type="project" value="UniProtKB-UniRule"/>
</dbReference>
<sequence length="380" mass="42038">MELKNLRPTWLNIDLDAIKFNLKQVKERISSETGIMAIVKADGYGHGASEIAKVAVQEGVGWLGVATVHEGVKLRRSGIEVPILILGTLLTNQIDEIVEYDLTPTVYTYALAKELSQLGIDIKIHIKVDTGMGRIGLLADEEAGEEIVKIAKLPHIQIEGLFTHFAKSDVDKVYTAKQLDRFNRLVGFLKDNGIEVPLIHTSNSAAIINFSKANYKLVRMGIILYGLYPDPRLSDQIELKPAMEWKAKIVHLKEVNAGTPISYGGTYITQSRTKVATLPVGYHDGYSRALSGQVEVLFKGQRVPVIGNICMDQMMIDVSGMKAEIGDVVTLIGKEGDEEISADELACKLKTINYEIVCRIALRVPRVFYKDKKVIGFKEG</sequence>
<dbReference type="EMBL" id="OBDZ01000004">
    <property type="protein sequence ID" value="SNY17628.1"/>
    <property type="molecule type" value="Genomic_DNA"/>
</dbReference>
<proteinExistence type="inferred from homology"/>
<evidence type="ECO:0000256" key="3">
    <source>
        <dbReference type="ARBA" id="ARBA00022898"/>
    </source>
</evidence>
<feature type="binding site" evidence="5 7">
    <location>
        <position position="134"/>
    </location>
    <ligand>
        <name>substrate</name>
    </ligand>
</feature>
<dbReference type="HAMAP" id="MF_01201">
    <property type="entry name" value="Ala_racemase"/>
    <property type="match status" value="1"/>
</dbReference>
<reference evidence="10" key="1">
    <citation type="submission" date="2017-09" db="EMBL/GenBank/DDBJ databases">
        <authorList>
            <person name="Varghese N."/>
            <person name="Submissions S."/>
        </authorList>
    </citation>
    <scope>NUCLEOTIDE SEQUENCE [LARGE SCALE GENOMIC DNA]</scope>
    <source>
        <strain evidence="10">MSL47</strain>
    </source>
</reference>
<dbReference type="InterPro" id="IPR001608">
    <property type="entry name" value="Ala_racemase_N"/>
</dbReference>
<protein>
    <recommendedName>
        <fullName evidence="5">Alanine racemase</fullName>
        <ecNumber evidence="5">5.1.1.1</ecNumber>
    </recommendedName>
</protein>
<dbReference type="Gene3D" id="2.40.37.10">
    <property type="entry name" value="Lyase, Ornithine Decarboxylase, Chain A, domain 1"/>
    <property type="match status" value="1"/>
</dbReference>
<dbReference type="RefSeq" id="WP_097016804.1">
    <property type="nucleotide sequence ID" value="NZ_OBDZ01000004.1"/>
</dbReference>
<dbReference type="Gene3D" id="3.20.20.10">
    <property type="entry name" value="Alanine racemase"/>
    <property type="match status" value="1"/>
</dbReference>
<evidence type="ECO:0000256" key="2">
    <source>
        <dbReference type="ARBA" id="ARBA00001933"/>
    </source>
</evidence>
<dbReference type="PROSITE" id="PS00395">
    <property type="entry name" value="ALANINE_RACEMASE"/>
    <property type="match status" value="1"/>
</dbReference>
<evidence type="ECO:0000256" key="6">
    <source>
        <dbReference type="PIRSR" id="PIRSR600821-50"/>
    </source>
</evidence>
<comment type="function">
    <text evidence="5">Catalyzes the interconversion of L-alanine and D-alanine. May also act on other amino acids.</text>
</comment>
<dbReference type="AlphaFoldDB" id="A0A285G2I3"/>
<dbReference type="Pfam" id="PF01168">
    <property type="entry name" value="Ala_racemase_N"/>
    <property type="match status" value="1"/>
</dbReference>
<evidence type="ECO:0000259" key="8">
    <source>
        <dbReference type="SMART" id="SM01005"/>
    </source>
</evidence>
<dbReference type="NCBIfam" id="TIGR00492">
    <property type="entry name" value="alr"/>
    <property type="match status" value="1"/>
</dbReference>
<dbReference type="PANTHER" id="PTHR30511">
    <property type="entry name" value="ALANINE RACEMASE"/>
    <property type="match status" value="1"/>
</dbReference>
<comment type="similarity">
    <text evidence="5">Belongs to the alanine racemase family.</text>
</comment>
<dbReference type="SMART" id="SM01005">
    <property type="entry name" value="Ala_racemase_C"/>
    <property type="match status" value="1"/>
</dbReference>
<feature type="binding site" evidence="5 7">
    <location>
        <position position="311"/>
    </location>
    <ligand>
        <name>substrate</name>
    </ligand>
</feature>
<name>A0A285G2I3_9FIRM</name>
<dbReference type="EC" id="5.1.1.1" evidence="5"/>
<dbReference type="GO" id="GO:0008784">
    <property type="term" value="F:alanine racemase activity"/>
    <property type="evidence" value="ECO:0007669"/>
    <property type="project" value="UniProtKB-UniRule"/>
</dbReference>
<dbReference type="SUPFAM" id="SSF51419">
    <property type="entry name" value="PLP-binding barrel"/>
    <property type="match status" value="1"/>
</dbReference>
<feature type="active site" description="Proton acceptor; specific for L-alanine" evidence="5">
    <location>
        <position position="263"/>
    </location>
</feature>
<organism evidence="9 10">
    <name type="scientific">Orenia metallireducens</name>
    <dbReference type="NCBI Taxonomy" id="1413210"/>
    <lineage>
        <taxon>Bacteria</taxon>
        <taxon>Bacillati</taxon>
        <taxon>Bacillota</taxon>
        <taxon>Clostridia</taxon>
        <taxon>Halanaerobiales</taxon>
        <taxon>Halobacteroidaceae</taxon>
        <taxon>Orenia</taxon>
    </lineage>
</organism>
<evidence type="ECO:0000256" key="1">
    <source>
        <dbReference type="ARBA" id="ARBA00000316"/>
    </source>
</evidence>
<dbReference type="InterPro" id="IPR020622">
    <property type="entry name" value="Ala_racemase_pyridoxalP-BS"/>
</dbReference>
<dbReference type="FunFam" id="3.20.20.10:FF:000002">
    <property type="entry name" value="Alanine racemase"/>
    <property type="match status" value="1"/>
</dbReference>
<feature type="modified residue" description="N6-(pyridoxal phosphate)lysine" evidence="5 6">
    <location>
        <position position="40"/>
    </location>
</feature>
<dbReference type="CDD" id="cd00430">
    <property type="entry name" value="PLPDE_III_AR"/>
    <property type="match status" value="1"/>
</dbReference>
<dbReference type="InterPro" id="IPR011079">
    <property type="entry name" value="Ala_racemase_C"/>
</dbReference>
<dbReference type="Proteomes" id="UP000219573">
    <property type="component" value="Unassembled WGS sequence"/>
</dbReference>
<dbReference type="UniPathway" id="UPA00042">
    <property type="reaction ID" value="UER00497"/>
</dbReference>
<feature type="active site" description="Proton acceptor; specific for D-alanine" evidence="5">
    <location>
        <position position="40"/>
    </location>
</feature>
<dbReference type="PRINTS" id="PR00992">
    <property type="entry name" value="ALARACEMASE"/>
</dbReference>
<dbReference type="InterPro" id="IPR000821">
    <property type="entry name" value="Ala_racemase"/>
</dbReference>
<accession>A0A285G2I3</accession>
<evidence type="ECO:0000256" key="7">
    <source>
        <dbReference type="PIRSR" id="PIRSR600821-52"/>
    </source>
</evidence>
<dbReference type="OrthoDB" id="9813814at2"/>
<comment type="catalytic activity">
    <reaction evidence="1 5">
        <text>L-alanine = D-alanine</text>
        <dbReference type="Rhea" id="RHEA:20249"/>
        <dbReference type="ChEBI" id="CHEBI:57416"/>
        <dbReference type="ChEBI" id="CHEBI:57972"/>
        <dbReference type="EC" id="5.1.1.1"/>
    </reaction>
</comment>
<comment type="cofactor">
    <cofactor evidence="2 5 6">
        <name>pyridoxal 5'-phosphate</name>
        <dbReference type="ChEBI" id="CHEBI:597326"/>
    </cofactor>
</comment>
<gene>
    <name evidence="9" type="ORF">SAMN06265827_104169</name>
</gene>
<keyword evidence="10" id="KW-1185">Reference proteome</keyword>
<dbReference type="InterPro" id="IPR009006">
    <property type="entry name" value="Ala_racemase/Decarboxylase_C"/>
</dbReference>
<evidence type="ECO:0000313" key="9">
    <source>
        <dbReference type="EMBL" id="SNY17628.1"/>
    </source>
</evidence>
<keyword evidence="4 5" id="KW-0413">Isomerase</keyword>
<dbReference type="GO" id="GO:0005829">
    <property type="term" value="C:cytosol"/>
    <property type="evidence" value="ECO:0007669"/>
    <property type="project" value="TreeGrafter"/>
</dbReference>
<dbReference type="InterPro" id="IPR029066">
    <property type="entry name" value="PLP-binding_barrel"/>
</dbReference>
<evidence type="ECO:0000256" key="5">
    <source>
        <dbReference type="HAMAP-Rule" id="MF_01201"/>
    </source>
</evidence>
<dbReference type="SUPFAM" id="SSF50621">
    <property type="entry name" value="Alanine racemase C-terminal domain-like"/>
    <property type="match status" value="1"/>
</dbReference>
<evidence type="ECO:0000256" key="4">
    <source>
        <dbReference type="ARBA" id="ARBA00023235"/>
    </source>
</evidence>
<comment type="pathway">
    <text evidence="5">Amino-acid biosynthesis; D-alanine biosynthesis; D-alanine from L-alanine: step 1/1.</text>
</comment>
<dbReference type="FunFam" id="2.40.37.10:FF:000006">
    <property type="entry name" value="Alanine racemase"/>
    <property type="match status" value="1"/>
</dbReference>
<dbReference type="GO" id="GO:0030170">
    <property type="term" value="F:pyridoxal phosphate binding"/>
    <property type="evidence" value="ECO:0007669"/>
    <property type="project" value="UniProtKB-UniRule"/>
</dbReference>